<keyword evidence="4" id="KW-1185">Reference proteome</keyword>
<protein>
    <submittedName>
        <fullName evidence="3">SDR family oxidoreductase</fullName>
    </submittedName>
</protein>
<dbReference type="EMBL" id="BAAALV010000001">
    <property type="protein sequence ID" value="GAA1903594.1"/>
    <property type="molecule type" value="Genomic_DNA"/>
</dbReference>
<reference evidence="3 4" key="1">
    <citation type="journal article" date="2019" name="Int. J. Syst. Evol. Microbiol.">
        <title>The Global Catalogue of Microorganisms (GCM) 10K type strain sequencing project: providing services to taxonomists for standard genome sequencing and annotation.</title>
        <authorList>
            <consortium name="The Broad Institute Genomics Platform"/>
            <consortium name="The Broad Institute Genome Sequencing Center for Infectious Disease"/>
            <person name="Wu L."/>
            <person name="Ma J."/>
        </authorList>
    </citation>
    <scope>NUCLEOTIDE SEQUENCE [LARGE SCALE GENOMIC DNA]</scope>
    <source>
        <strain evidence="3 4">JCM 13316</strain>
    </source>
</reference>
<dbReference type="PANTHER" id="PTHR43008:SF4">
    <property type="entry name" value="CHAIN DEHYDROGENASE, PUTATIVE (AFU_ORTHOLOGUE AFUA_4G08710)-RELATED"/>
    <property type="match status" value="1"/>
</dbReference>
<evidence type="ECO:0000256" key="1">
    <source>
        <dbReference type="ARBA" id="ARBA00006484"/>
    </source>
</evidence>
<dbReference type="NCBIfam" id="NF005395">
    <property type="entry name" value="PRK06940.1"/>
    <property type="match status" value="1"/>
</dbReference>
<proteinExistence type="inferred from homology"/>
<dbReference type="SUPFAM" id="SSF51735">
    <property type="entry name" value="NAD(P)-binding Rossmann-fold domains"/>
    <property type="match status" value="1"/>
</dbReference>
<dbReference type="CDD" id="cd05233">
    <property type="entry name" value="SDR_c"/>
    <property type="match status" value="1"/>
</dbReference>
<dbReference type="PRINTS" id="PR00081">
    <property type="entry name" value="GDHRDH"/>
</dbReference>
<dbReference type="InterPro" id="IPR002347">
    <property type="entry name" value="SDR_fam"/>
</dbReference>
<dbReference type="InterPro" id="IPR036291">
    <property type="entry name" value="NAD(P)-bd_dom_sf"/>
</dbReference>
<comment type="caution">
    <text evidence="3">The sequence shown here is derived from an EMBL/GenBank/DDBJ whole genome shotgun (WGS) entry which is preliminary data.</text>
</comment>
<keyword evidence="2" id="KW-0560">Oxidoreductase</keyword>
<dbReference type="Gene3D" id="3.40.50.720">
    <property type="entry name" value="NAD(P)-binding Rossmann-like Domain"/>
    <property type="match status" value="1"/>
</dbReference>
<accession>A0ABN2NWI4</accession>
<dbReference type="Pfam" id="PF13561">
    <property type="entry name" value="adh_short_C2"/>
    <property type="match status" value="2"/>
</dbReference>
<organism evidence="3 4">
    <name type="scientific">Arthrobacter gandavensis</name>
    <dbReference type="NCBI Taxonomy" id="169960"/>
    <lineage>
        <taxon>Bacteria</taxon>
        <taxon>Bacillati</taxon>
        <taxon>Actinomycetota</taxon>
        <taxon>Actinomycetes</taxon>
        <taxon>Micrococcales</taxon>
        <taxon>Micrococcaceae</taxon>
        <taxon>Arthrobacter</taxon>
    </lineage>
</organism>
<comment type="similarity">
    <text evidence="1">Belongs to the short-chain dehydrogenases/reductases (SDR) family.</text>
</comment>
<evidence type="ECO:0000313" key="4">
    <source>
        <dbReference type="Proteomes" id="UP001500784"/>
    </source>
</evidence>
<dbReference type="PANTHER" id="PTHR43008">
    <property type="entry name" value="BENZIL REDUCTASE"/>
    <property type="match status" value="1"/>
</dbReference>
<name>A0ABN2NWI4_9MICC</name>
<gene>
    <name evidence="3" type="ORF">GCM10009688_04560</name>
</gene>
<evidence type="ECO:0000313" key="3">
    <source>
        <dbReference type="EMBL" id="GAA1903594.1"/>
    </source>
</evidence>
<dbReference type="RefSeq" id="WP_152227607.1">
    <property type="nucleotide sequence ID" value="NZ_BAAALV010000001.1"/>
</dbReference>
<dbReference type="Proteomes" id="UP001500784">
    <property type="component" value="Unassembled WGS sequence"/>
</dbReference>
<sequence length="277" mass="27845">MAADVLVVIGTGGMGLAVLRRCGPGRRILLADFNEALLQDAVDAALAEGYDVESCGVDVSSRNSVAALAATARELGRVTAVVHTAGLSPAQAPAEAIWKVDLYGVALVLEEFEKVIANGGAGVVISSMSAYMAGGHIPEDVLAELAAKPADDLLGLPFVAGVDNPGFAYSAAKRANQVRVQAASVRWGARGARVNSISPGVISTPMGQQELAGESGAQMRAMIEGSGTGRVGTPGDIANAAAFLLSSDASFVTGVDLLVDGGVVAGLDSGRWAASAG</sequence>
<evidence type="ECO:0000256" key="2">
    <source>
        <dbReference type="ARBA" id="ARBA00023002"/>
    </source>
</evidence>